<dbReference type="GO" id="GO:0016491">
    <property type="term" value="F:oxidoreductase activity"/>
    <property type="evidence" value="ECO:0007669"/>
    <property type="project" value="UniProtKB-KW"/>
</dbReference>
<gene>
    <name evidence="4" type="ORF">FNH04_04540</name>
</gene>
<keyword evidence="5" id="KW-1185">Reference proteome</keyword>
<keyword evidence="2" id="KW-0560">Oxidoreductase</keyword>
<accession>A0A5N8VW62</accession>
<proteinExistence type="inferred from homology"/>
<sequence length="141" mass="15419">MGEAAAGTRFDDVNAATEEVLGQAADGGREDMERAIAAARRAFGEPDWSTGKELYKRALAQLQVALEEERGRELPDSNTFGLCSRRKVVKEAQGVVGAITPWNVPVEIITGRRSARWRRAAARRLVPSRRSFFVAGAEAYA</sequence>
<reference evidence="4 5" key="1">
    <citation type="submission" date="2019-07" db="EMBL/GenBank/DDBJ databases">
        <title>New species of Amycolatopsis and Streptomyces.</title>
        <authorList>
            <person name="Duangmal K."/>
            <person name="Teo W.F.A."/>
            <person name="Lipun K."/>
        </authorList>
    </citation>
    <scope>NUCLEOTIDE SEQUENCE [LARGE SCALE GENOMIC DNA]</scope>
    <source>
        <strain evidence="4 5">TISTR 2346</strain>
    </source>
</reference>
<organism evidence="4 5">
    <name type="scientific">Streptomyces phyllanthi</name>
    <dbReference type="NCBI Taxonomy" id="1803180"/>
    <lineage>
        <taxon>Bacteria</taxon>
        <taxon>Bacillati</taxon>
        <taxon>Actinomycetota</taxon>
        <taxon>Actinomycetes</taxon>
        <taxon>Kitasatosporales</taxon>
        <taxon>Streptomycetaceae</taxon>
        <taxon>Streptomyces</taxon>
    </lineage>
</organism>
<dbReference type="Pfam" id="PF00171">
    <property type="entry name" value="Aldedh"/>
    <property type="match status" value="1"/>
</dbReference>
<dbReference type="InterPro" id="IPR015590">
    <property type="entry name" value="Aldehyde_DH_dom"/>
</dbReference>
<evidence type="ECO:0000259" key="3">
    <source>
        <dbReference type="Pfam" id="PF00171"/>
    </source>
</evidence>
<dbReference type="Proteomes" id="UP000326979">
    <property type="component" value="Unassembled WGS sequence"/>
</dbReference>
<evidence type="ECO:0000313" key="4">
    <source>
        <dbReference type="EMBL" id="MPY39219.1"/>
    </source>
</evidence>
<dbReference type="InterPro" id="IPR016162">
    <property type="entry name" value="Ald_DH_N"/>
</dbReference>
<dbReference type="AlphaFoldDB" id="A0A5N8VW62"/>
<dbReference type="OrthoDB" id="3210164at2"/>
<dbReference type="EMBL" id="VJZE01000015">
    <property type="protein sequence ID" value="MPY39219.1"/>
    <property type="molecule type" value="Genomic_DNA"/>
</dbReference>
<dbReference type="PANTHER" id="PTHR42804:SF1">
    <property type="entry name" value="ALDEHYDE DEHYDROGENASE-RELATED"/>
    <property type="match status" value="1"/>
</dbReference>
<dbReference type="InterPro" id="IPR016161">
    <property type="entry name" value="Ald_DH/histidinol_DH"/>
</dbReference>
<dbReference type="Gene3D" id="3.40.605.10">
    <property type="entry name" value="Aldehyde Dehydrogenase, Chain A, domain 1"/>
    <property type="match status" value="1"/>
</dbReference>
<evidence type="ECO:0000256" key="2">
    <source>
        <dbReference type="ARBA" id="ARBA00023002"/>
    </source>
</evidence>
<comment type="caution">
    <text evidence="4">The sequence shown here is derived from an EMBL/GenBank/DDBJ whole genome shotgun (WGS) entry which is preliminary data.</text>
</comment>
<comment type="similarity">
    <text evidence="1">Belongs to the aldehyde dehydrogenase family.</text>
</comment>
<dbReference type="SUPFAM" id="SSF53720">
    <property type="entry name" value="ALDH-like"/>
    <property type="match status" value="1"/>
</dbReference>
<evidence type="ECO:0000256" key="1">
    <source>
        <dbReference type="ARBA" id="ARBA00009986"/>
    </source>
</evidence>
<evidence type="ECO:0000313" key="5">
    <source>
        <dbReference type="Proteomes" id="UP000326979"/>
    </source>
</evidence>
<protein>
    <submittedName>
        <fullName evidence="4">Aldehyde dehydrogenase family protein</fullName>
    </submittedName>
</protein>
<dbReference type="PANTHER" id="PTHR42804">
    <property type="entry name" value="ALDEHYDE DEHYDROGENASE"/>
    <property type="match status" value="1"/>
</dbReference>
<feature type="domain" description="Aldehyde dehydrogenase" evidence="3">
    <location>
        <begin position="7"/>
        <end position="69"/>
    </location>
</feature>
<name>A0A5N8VW62_9ACTN</name>